<reference evidence="3 4" key="1">
    <citation type="submission" date="2015-11" db="EMBL/GenBank/DDBJ databases">
        <authorList>
            <consortium name="Pathogen Informatics"/>
        </authorList>
    </citation>
    <scope>NUCLEOTIDE SEQUENCE [LARGE SCALE GENOMIC DNA]</scope>
    <source>
        <strain evidence="3 4">006A-0191</strain>
    </source>
</reference>
<dbReference type="AlphaFoldDB" id="A0A9W5AR97"/>
<keyword evidence="3" id="KW-0808">Transferase</keyword>
<keyword evidence="3" id="KW-0489">Methyltransferase</keyword>
<dbReference type="CDD" id="cd02440">
    <property type="entry name" value="AdoMet_MTases"/>
    <property type="match status" value="1"/>
</dbReference>
<protein>
    <submittedName>
        <fullName evidence="3">Methyltransferase</fullName>
    </submittedName>
</protein>
<dbReference type="GO" id="GO:0008168">
    <property type="term" value="F:methyltransferase activity"/>
    <property type="evidence" value="ECO:0007669"/>
    <property type="project" value="UniProtKB-KW"/>
</dbReference>
<dbReference type="Pfam" id="PF13847">
    <property type="entry name" value="Methyltransf_31"/>
    <property type="match status" value="1"/>
</dbReference>
<proteinExistence type="predicted"/>
<dbReference type="PANTHER" id="PTHR43667">
    <property type="entry name" value="CYCLOPROPANE-FATTY-ACYL-PHOSPHOLIPID SYNTHASE"/>
    <property type="match status" value="1"/>
</dbReference>
<evidence type="ECO:0000313" key="4">
    <source>
        <dbReference type="Proteomes" id="UP000052257"/>
    </source>
</evidence>
<evidence type="ECO:0000313" key="3">
    <source>
        <dbReference type="EMBL" id="CUU81059.1"/>
    </source>
</evidence>
<dbReference type="GO" id="GO:0032259">
    <property type="term" value="P:methylation"/>
    <property type="evidence" value="ECO:0007669"/>
    <property type="project" value="UniProtKB-KW"/>
</dbReference>
<evidence type="ECO:0000259" key="2">
    <source>
        <dbReference type="Pfam" id="PF13847"/>
    </source>
</evidence>
<feature type="domain" description="Methyltransferase regulatory" evidence="1">
    <location>
        <begin position="239"/>
        <end position="321"/>
    </location>
</feature>
<dbReference type="EMBL" id="FAUW01000003">
    <property type="protein sequence ID" value="CUU81059.1"/>
    <property type="molecule type" value="Genomic_DNA"/>
</dbReference>
<dbReference type="Gene3D" id="3.40.50.150">
    <property type="entry name" value="Vaccinia Virus protein VP39"/>
    <property type="match status" value="1"/>
</dbReference>
<name>A0A9W5AR97_CAMHY</name>
<dbReference type="SUPFAM" id="SSF53335">
    <property type="entry name" value="S-adenosyl-L-methionine-dependent methyltransferases"/>
    <property type="match status" value="1"/>
</dbReference>
<dbReference type="RefSeq" id="WP_059431125.1">
    <property type="nucleotide sequence ID" value="NZ_FAUW01000003.1"/>
</dbReference>
<feature type="domain" description="Methyltransferase" evidence="2">
    <location>
        <begin position="44"/>
        <end position="166"/>
    </location>
</feature>
<comment type="caution">
    <text evidence="3">The sequence shown here is derived from an EMBL/GenBank/DDBJ whole genome shotgun (WGS) entry which is preliminary data.</text>
</comment>
<dbReference type="PANTHER" id="PTHR43667:SF2">
    <property type="entry name" value="FATTY ACID C-METHYL TRANSFERASE"/>
    <property type="match status" value="1"/>
</dbReference>
<evidence type="ECO:0000259" key="1">
    <source>
        <dbReference type="Pfam" id="PF10119"/>
    </source>
</evidence>
<gene>
    <name evidence="3" type="ORF">ERS739220_01182</name>
</gene>
<organism evidence="3 4">
    <name type="scientific">Campylobacter hyointestinalis subsp. hyointestinalis</name>
    <dbReference type="NCBI Taxonomy" id="91352"/>
    <lineage>
        <taxon>Bacteria</taxon>
        <taxon>Pseudomonadati</taxon>
        <taxon>Campylobacterota</taxon>
        <taxon>Epsilonproteobacteria</taxon>
        <taxon>Campylobacterales</taxon>
        <taxon>Campylobacteraceae</taxon>
        <taxon>Campylobacter</taxon>
    </lineage>
</organism>
<dbReference type="InterPro" id="IPR050723">
    <property type="entry name" value="CFA/CMAS"/>
</dbReference>
<dbReference type="Proteomes" id="UP000052257">
    <property type="component" value="Unassembled WGS sequence"/>
</dbReference>
<dbReference type="InterPro" id="IPR018773">
    <property type="entry name" value="MeTrfase_reg_dom_prd"/>
</dbReference>
<dbReference type="InterPro" id="IPR025714">
    <property type="entry name" value="Methyltranfer_dom"/>
</dbReference>
<accession>A0A9W5AR97</accession>
<dbReference type="Pfam" id="PF10119">
    <property type="entry name" value="MethyTransf_Reg"/>
    <property type="match status" value="1"/>
</dbReference>
<dbReference type="InterPro" id="IPR029063">
    <property type="entry name" value="SAM-dependent_MTases_sf"/>
</dbReference>
<sequence>MINNEIKLTYEEFVYSSHSFPQCSIDYLYCLAKMRGLDATNPQNATVLEIGCGCGGNILPQAINMLNSKFIGVDLSSKQIKIANDAAKDMGLKNIKFEAIDMCEFADFINGGGLSEFLNLNGGVKFDFIVMHGVYSWIPTFVRAKFLELVRDFLSPNGICFVSYNCYPGWKYLEIQRDFMRFSAAVTPRDDKFQASMDALKFKKIALNKMAFTHHSPYNEFRINLESSHCDEILEIPNKSYIFHEYLEICNQPFYFLDFIDDIGEFDLGYVCDCFFEMYYEDLNDKTLKEFAMLNYAQRYQKEQLFDFLNNARFRNSIITHATNKIETDAEKMLENIRDFHLAFIADLQKIQSIKKRAKGTIDEPLIDALEKVYPASLSINELLSIVPKDDLLRAFFDLMNYTAAIKLHSTKLEAIHYGKNKSKIKENYIPYIRYFLKQENNHLGFANLLNLSIKFDKKTLEMVLKFDGKNSQKDIANLTKDEFKKAEILPTIEKDGKVVDVIKDEKKQVEYFEKLVADVSKSLSSNYFFEKI</sequence>